<protein>
    <submittedName>
        <fullName evidence="4">Endonuclease</fullName>
    </submittedName>
</protein>
<gene>
    <name evidence="4" type="ORF">FJZ00_11215</name>
</gene>
<dbReference type="InterPro" id="IPR044925">
    <property type="entry name" value="His-Me_finger_sf"/>
</dbReference>
<dbReference type="GO" id="GO:0016787">
    <property type="term" value="F:hydrolase activity"/>
    <property type="evidence" value="ECO:0007669"/>
    <property type="project" value="UniProtKB-KW"/>
</dbReference>
<keyword evidence="2" id="KW-0378">Hydrolase</keyword>
<evidence type="ECO:0000313" key="5">
    <source>
        <dbReference type="Proteomes" id="UP000703893"/>
    </source>
</evidence>
<evidence type="ECO:0000256" key="2">
    <source>
        <dbReference type="ARBA" id="ARBA00022801"/>
    </source>
</evidence>
<accession>A0A937X7S3</accession>
<proteinExistence type="predicted"/>
<name>A0A937X7S3_9BACT</name>
<keyword evidence="3" id="KW-0732">Signal</keyword>
<feature type="chain" id="PRO_5037590046" evidence="3">
    <location>
        <begin position="18"/>
        <end position="187"/>
    </location>
</feature>
<sequence length="187" mass="19916">MALISLLTLLVGCGAPAAPSLKGGGTFAPPRLLAIDEGDYYKDAAGLQGKALISALHRIIAPHKDLGYANSRDILFAAIADPDEDDRVPELYTGNELAGIRDRRTAYDRGMNTEHTWPQSLGAVGAAQADLHHLRPADIKINGSRGSYPYGEVVGKELASYPGLDGTSRLGYSAAKSMVFEPRPTVR</sequence>
<evidence type="ECO:0000256" key="3">
    <source>
        <dbReference type="SAM" id="SignalP"/>
    </source>
</evidence>
<dbReference type="Pfam" id="PF04231">
    <property type="entry name" value="Endonuclease_1"/>
    <property type="match status" value="1"/>
</dbReference>
<feature type="signal peptide" evidence="3">
    <location>
        <begin position="1"/>
        <end position="17"/>
    </location>
</feature>
<dbReference type="SUPFAM" id="SSF54060">
    <property type="entry name" value="His-Me finger endonucleases"/>
    <property type="match status" value="1"/>
</dbReference>
<dbReference type="InterPro" id="IPR007346">
    <property type="entry name" value="Endonuclease-I"/>
</dbReference>
<organism evidence="4 5">
    <name type="scientific">Candidatus Tanganyikabacteria bacterium</name>
    <dbReference type="NCBI Taxonomy" id="2961651"/>
    <lineage>
        <taxon>Bacteria</taxon>
        <taxon>Bacillati</taxon>
        <taxon>Candidatus Sericytochromatia</taxon>
        <taxon>Candidatus Tanganyikabacteria</taxon>
    </lineage>
</organism>
<dbReference type="Proteomes" id="UP000703893">
    <property type="component" value="Unassembled WGS sequence"/>
</dbReference>
<dbReference type="EMBL" id="VGJX01000689">
    <property type="protein sequence ID" value="MBM3275714.1"/>
    <property type="molecule type" value="Genomic_DNA"/>
</dbReference>
<dbReference type="GO" id="GO:0004519">
    <property type="term" value="F:endonuclease activity"/>
    <property type="evidence" value="ECO:0007669"/>
    <property type="project" value="UniProtKB-KW"/>
</dbReference>
<dbReference type="PANTHER" id="PTHR33607">
    <property type="entry name" value="ENDONUCLEASE-1"/>
    <property type="match status" value="1"/>
</dbReference>
<dbReference type="PANTHER" id="PTHR33607:SF2">
    <property type="entry name" value="ENDONUCLEASE-1"/>
    <property type="match status" value="1"/>
</dbReference>
<comment type="caution">
    <text evidence="4">The sequence shown here is derived from an EMBL/GenBank/DDBJ whole genome shotgun (WGS) entry which is preliminary data.</text>
</comment>
<keyword evidence="4" id="KW-0255">Endonuclease</keyword>
<evidence type="ECO:0000256" key="1">
    <source>
        <dbReference type="ARBA" id="ARBA00022722"/>
    </source>
</evidence>
<evidence type="ECO:0000313" key="4">
    <source>
        <dbReference type="EMBL" id="MBM3275714.1"/>
    </source>
</evidence>
<feature type="non-terminal residue" evidence="4">
    <location>
        <position position="187"/>
    </location>
</feature>
<keyword evidence="1" id="KW-0540">Nuclease</keyword>
<reference evidence="4 5" key="1">
    <citation type="submission" date="2019-03" db="EMBL/GenBank/DDBJ databases">
        <title>Lake Tanganyika Metagenome-Assembled Genomes (MAGs).</title>
        <authorList>
            <person name="Tran P."/>
        </authorList>
    </citation>
    <scope>NUCLEOTIDE SEQUENCE [LARGE SCALE GENOMIC DNA]</scope>
    <source>
        <strain evidence="4">K_DeepCast_65m_m2_236</strain>
    </source>
</reference>
<dbReference type="AlphaFoldDB" id="A0A937X7S3"/>